<dbReference type="PANTHER" id="PTHR13774">
    <property type="entry name" value="PHENAZINE BIOSYNTHESIS PROTEIN"/>
    <property type="match status" value="1"/>
</dbReference>
<dbReference type="STRING" id="48936.NJ75_04189"/>
<dbReference type="EMBL" id="JRVC01000029">
    <property type="protein sequence ID" value="KHS42505.1"/>
    <property type="molecule type" value="Genomic_DNA"/>
</dbReference>
<dbReference type="PANTHER" id="PTHR13774:SF17">
    <property type="entry name" value="PHENAZINE BIOSYNTHESIS-LIKE DOMAIN-CONTAINING PROTEIN"/>
    <property type="match status" value="1"/>
</dbReference>
<organism evidence="4 5">
    <name type="scientific">Novosphingobium subterraneum</name>
    <dbReference type="NCBI Taxonomy" id="48936"/>
    <lineage>
        <taxon>Bacteria</taxon>
        <taxon>Pseudomonadati</taxon>
        <taxon>Pseudomonadota</taxon>
        <taxon>Alphaproteobacteria</taxon>
        <taxon>Sphingomonadales</taxon>
        <taxon>Sphingomonadaceae</taxon>
        <taxon>Novosphingobium</taxon>
    </lineage>
</organism>
<dbReference type="PATRIC" id="fig|48936.3.peg.4217"/>
<gene>
    <name evidence="4" type="ORF">NJ75_04189</name>
</gene>
<evidence type="ECO:0000256" key="2">
    <source>
        <dbReference type="ARBA" id="ARBA00023235"/>
    </source>
</evidence>
<sequence length="271" mass="28544">MTDSRVPYFHVDAFTARALGGNQAAVMMLDAWPDDATLQAIGAENMFAETAFLVPDQTGMADFELRWFTPAVEVAMCGHATLASGHVVLAQDPMRGRVTFSTRKAGVLEVARDGDRYVLSLPAVPTAPGAFDDAVPLLGPGKPIDVWQGDGYNIFHYATADEVLALAPDFKALLRFGDTQFIATAAGSGHASGADIVSRVFVPGGGIDEDAATGSAHAALTPYWASKLGRATFSAHQASARGADFVCRLEGDRVLLGGDCVTVVEGLFRLP</sequence>
<dbReference type="SUPFAM" id="SSF54506">
    <property type="entry name" value="Diaminopimelate epimerase-like"/>
    <property type="match status" value="1"/>
</dbReference>
<dbReference type="NCBIfam" id="TIGR00654">
    <property type="entry name" value="PhzF_family"/>
    <property type="match status" value="1"/>
</dbReference>
<keyword evidence="5" id="KW-1185">Reference proteome</keyword>
<reference evidence="4 5" key="1">
    <citation type="submission" date="2014-10" db="EMBL/GenBank/DDBJ databases">
        <title>Draft genome sequence of Novosphingobium subterraneum DSM 12447.</title>
        <authorList>
            <person name="Gan H.M."/>
            <person name="Gan H.Y."/>
            <person name="Savka M.A."/>
        </authorList>
    </citation>
    <scope>NUCLEOTIDE SEQUENCE [LARGE SCALE GENOMIC DNA]</scope>
    <source>
        <strain evidence="4 5">DSM 12447</strain>
    </source>
</reference>
<proteinExistence type="inferred from homology"/>
<feature type="active site" evidence="3">
    <location>
        <position position="49"/>
    </location>
</feature>
<dbReference type="AlphaFoldDB" id="A0A0B8ZW61"/>
<dbReference type="RefSeq" id="WP_039337859.1">
    <property type="nucleotide sequence ID" value="NZ_JRVC01000029.1"/>
</dbReference>
<comment type="similarity">
    <text evidence="1">Belongs to the PhzF family.</text>
</comment>
<dbReference type="Proteomes" id="UP000031338">
    <property type="component" value="Unassembled WGS sequence"/>
</dbReference>
<name>A0A0B8ZW61_9SPHN</name>
<protein>
    <submittedName>
        <fullName evidence="4">Phenazine biosynthesis PhzC/PhzF protein</fullName>
    </submittedName>
</protein>
<evidence type="ECO:0000256" key="3">
    <source>
        <dbReference type="PIRSR" id="PIRSR016184-1"/>
    </source>
</evidence>
<evidence type="ECO:0000313" key="4">
    <source>
        <dbReference type="EMBL" id="KHS42505.1"/>
    </source>
</evidence>
<dbReference type="InterPro" id="IPR003719">
    <property type="entry name" value="Phenazine_PhzF-like"/>
</dbReference>
<dbReference type="Gene3D" id="3.10.310.10">
    <property type="entry name" value="Diaminopimelate Epimerase, Chain A, domain 1"/>
    <property type="match status" value="2"/>
</dbReference>
<comment type="caution">
    <text evidence="4">The sequence shown here is derived from an EMBL/GenBank/DDBJ whole genome shotgun (WGS) entry which is preliminary data.</text>
</comment>
<keyword evidence="2" id="KW-0413">Isomerase</keyword>
<dbReference type="GO" id="GO:0016853">
    <property type="term" value="F:isomerase activity"/>
    <property type="evidence" value="ECO:0007669"/>
    <property type="project" value="UniProtKB-KW"/>
</dbReference>
<dbReference type="PIRSF" id="PIRSF016184">
    <property type="entry name" value="PhzC_PhzF"/>
    <property type="match status" value="1"/>
</dbReference>
<dbReference type="Pfam" id="PF02567">
    <property type="entry name" value="PhzC-PhzF"/>
    <property type="match status" value="1"/>
</dbReference>
<dbReference type="GO" id="GO:0005737">
    <property type="term" value="C:cytoplasm"/>
    <property type="evidence" value="ECO:0007669"/>
    <property type="project" value="TreeGrafter"/>
</dbReference>
<accession>A0A0B8ZW61</accession>
<evidence type="ECO:0000313" key="5">
    <source>
        <dbReference type="Proteomes" id="UP000031338"/>
    </source>
</evidence>
<evidence type="ECO:0000256" key="1">
    <source>
        <dbReference type="ARBA" id="ARBA00008270"/>
    </source>
</evidence>